<keyword evidence="2" id="KW-1185">Reference proteome</keyword>
<dbReference type="AlphaFoldDB" id="A0A4C1XBA8"/>
<proteinExistence type="predicted"/>
<evidence type="ECO:0000313" key="1">
    <source>
        <dbReference type="EMBL" id="GBP59587.1"/>
    </source>
</evidence>
<reference evidence="1 2" key="1">
    <citation type="journal article" date="2019" name="Commun. Biol.">
        <title>The bagworm genome reveals a unique fibroin gene that provides high tensile strength.</title>
        <authorList>
            <person name="Kono N."/>
            <person name="Nakamura H."/>
            <person name="Ohtoshi R."/>
            <person name="Tomita M."/>
            <person name="Numata K."/>
            <person name="Arakawa K."/>
        </authorList>
    </citation>
    <scope>NUCLEOTIDE SEQUENCE [LARGE SCALE GENOMIC DNA]</scope>
</reference>
<organism evidence="1 2">
    <name type="scientific">Eumeta variegata</name>
    <name type="common">Bagworm moth</name>
    <name type="synonym">Eumeta japonica</name>
    <dbReference type="NCBI Taxonomy" id="151549"/>
    <lineage>
        <taxon>Eukaryota</taxon>
        <taxon>Metazoa</taxon>
        <taxon>Ecdysozoa</taxon>
        <taxon>Arthropoda</taxon>
        <taxon>Hexapoda</taxon>
        <taxon>Insecta</taxon>
        <taxon>Pterygota</taxon>
        <taxon>Neoptera</taxon>
        <taxon>Endopterygota</taxon>
        <taxon>Lepidoptera</taxon>
        <taxon>Glossata</taxon>
        <taxon>Ditrysia</taxon>
        <taxon>Tineoidea</taxon>
        <taxon>Psychidae</taxon>
        <taxon>Oiketicinae</taxon>
        <taxon>Eumeta</taxon>
    </lineage>
</organism>
<evidence type="ECO:0000313" key="2">
    <source>
        <dbReference type="Proteomes" id="UP000299102"/>
    </source>
</evidence>
<accession>A0A4C1XBA8</accession>
<dbReference type="EMBL" id="BGZK01000765">
    <property type="protein sequence ID" value="GBP59587.1"/>
    <property type="molecule type" value="Genomic_DNA"/>
</dbReference>
<name>A0A4C1XBA8_EUMVA</name>
<protein>
    <submittedName>
        <fullName evidence="1">Uncharacterized protein</fullName>
    </submittedName>
</protein>
<comment type="caution">
    <text evidence="1">The sequence shown here is derived from an EMBL/GenBank/DDBJ whole genome shotgun (WGS) entry which is preliminary data.</text>
</comment>
<dbReference type="Proteomes" id="UP000299102">
    <property type="component" value="Unassembled WGS sequence"/>
</dbReference>
<sequence length="104" mass="12293">MRTIKASSSRQNHEKRLIRNAHQSTNRLLHGKIFFWFVTDAVCEMTLRRRPADGNPIDSNKHFDKLDNRGDKTNWTFMLITTEWRNIDRCKNAGCLYIVELISK</sequence>
<gene>
    <name evidence="1" type="ORF">EVAR_44803_1</name>
</gene>